<dbReference type="AlphaFoldDB" id="A0A6U3S4I7"/>
<feature type="compositionally biased region" description="Low complexity" evidence="1">
    <location>
        <begin position="16"/>
        <end position="30"/>
    </location>
</feature>
<feature type="region of interest" description="Disordered" evidence="1">
    <location>
        <begin position="1"/>
        <end position="82"/>
    </location>
</feature>
<reference evidence="2" key="1">
    <citation type="submission" date="2021-01" db="EMBL/GenBank/DDBJ databases">
        <authorList>
            <person name="Corre E."/>
            <person name="Pelletier E."/>
            <person name="Niang G."/>
            <person name="Scheremetjew M."/>
            <person name="Finn R."/>
            <person name="Kale V."/>
            <person name="Holt S."/>
            <person name="Cochrane G."/>
            <person name="Meng A."/>
            <person name="Brown T."/>
            <person name="Cohen L."/>
        </authorList>
    </citation>
    <scope>NUCLEOTIDE SEQUENCE</scope>
    <source>
        <strain evidence="2">Pop2</strain>
    </source>
</reference>
<organism evidence="2">
    <name type="scientific">Ditylum brightwellii</name>
    <dbReference type="NCBI Taxonomy" id="49249"/>
    <lineage>
        <taxon>Eukaryota</taxon>
        <taxon>Sar</taxon>
        <taxon>Stramenopiles</taxon>
        <taxon>Ochrophyta</taxon>
        <taxon>Bacillariophyta</taxon>
        <taxon>Mediophyceae</taxon>
        <taxon>Lithodesmiophycidae</taxon>
        <taxon>Lithodesmiales</taxon>
        <taxon>Lithodesmiaceae</taxon>
        <taxon>Ditylum</taxon>
    </lineage>
</organism>
<evidence type="ECO:0000256" key="1">
    <source>
        <dbReference type="SAM" id="MobiDB-lite"/>
    </source>
</evidence>
<dbReference type="EMBL" id="HBGN01022296">
    <property type="protein sequence ID" value="CAD9336333.1"/>
    <property type="molecule type" value="Transcribed_RNA"/>
</dbReference>
<sequence length="106" mass="11635">MATGTSSLQGKAAEATTQQQCPCTLTQEQPSISHLGPMQQHGRQGAPGLQQYSQLRQHNPAFPEQPRQSYEGRTEQLAQQTAQQRISSFSSIASSPIFSIYLCEKV</sequence>
<gene>
    <name evidence="2" type="ORF">DBRI1063_LOCUS14221</name>
</gene>
<proteinExistence type="predicted"/>
<evidence type="ECO:0000313" key="2">
    <source>
        <dbReference type="EMBL" id="CAD9336333.1"/>
    </source>
</evidence>
<name>A0A6U3S4I7_9STRA</name>
<protein>
    <submittedName>
        <fullName evidence="2">Uncharacterized protein</fullName>
    </submittedName>
</protein>
<accession>A0A6U3S4I7</accession>